<gene>
    <name evidence="4" type="ORF">AC579_9750</name>
</gene>
<feature type="region of interest" description="Disordered" evidence="2">
    <location>
        <begin position="242"/>
        <end position="262"/>
    </location>
</feature>
<keyword evidence="5" id="KW-1185">Reference proteome</keyword>
<dbReference type="AlphaFoldDB" id="A0A139I5X9"/>
<dbReference type="InterPro" id="IPR004827">
    <property type="entry name" value="bZIP"/>
</dbReference>
<feature type="coiled-coil region" evidence="1">
    <location>
        <begin position="138"/>
        <end position="207"/>
    </location>
</feature>
<evidence type="ECO:0000256" key="2">
    <source>
        <dbReference type="SAM" id="MobiDB-lite"/>
    </source>
</evidence>
<feature type="region of interest" description="Disordered" evidence="2">
    <location>
        <begin position="1"/>
        <end position="134"/>
    </location>
</feature>
<feature type="region of interest" description="Disordered" evidence="2">
    <location>
        <begin position="448"/>
        <end position="476"/>
    </location>
</feature>
<accession>A0A139I5X9</accession>
<dbReference type="GO" id="GO:0003700">
    <property type="term" value="F:DNA-binding transcription factor activity"/>
    <property type="evidence" value="ECO:0007669"/>
    <property type="project" value="InterPro"/>
</dbReference>
<sequence length="476" mass="51887">MASPQTANNDIAGSIEQPQHPPGRWAGHHVLSAEQSLAAAHSRISNTGAVQKVPIQREPARRDSRRSSGSPGAQRENEGAMTVLASGPMSSAVTIQARPKPGRKPIPHEDAQDRRRVQNRVAQRNFRDKRQQKLQDAVDELAARKLEYETSVSEYQRRIDALTQQHNNLQSQLRAAVDRAQAETLRANNAEERVRALEAQVASYQERTRTSIQAGSAAISGQGSIGGFRAMSNTEISKALTETPPVEADAGPSPPASEEDQPYEIDFTNYGRTTQTSSNYGLRVTTGHDSNEMDFSFDRSDDKCGFCTDDQNCACKQEKVVERVIEAPIVVRSVTLPGSCDMCRADPVRAQACRDMARSTNMSAQTPVTTPTSETPRTSIFDSRTGLTAMMPPPRMSCSSMVDAFHKFGERTSSIASLFGGKALTAYPAATGGYEFEETQAAEVLSTLSRRSTMAESPQPDDSRRPRPSLVSPKTS</sequence>
<dbReference type="Gene3D" id="1.20.5.170">
    <property type="match status" value="1"/>
</dbReference>
<dbReference type="SMART" id="SM00338">
    <property type="entry name" value="BRLZ"/>
    <property type="match status" value="1"/>
</dbReference>
<reference evidence="4 5" key="1">
    <citation type="submission" date="2015-07" db="EMBL/GenBank/DDBJ databases">
        <title>Comparative genomics of the Sigatoka disease complex on banana suggests a link between parallel evolutionary changes in Pseudocercospora fijiensis and Pseudocercospora eumusae and increased virulence on the banana host.</title>
        <authorList>
            <person name="Chang T.-C."/>
            <person name="Salvucci A."/>
            <person name="Crous P.W."/>
            <person name="Stergiopoulos I."/>
        </authorList>
    </citation>
    <scope>NUCLEOTIDE SEQUENCE [LARGE SCALE GENOMIC DNA]</scope>
    <source>
        <strain evidence="4 5">CBS 116634</strain>
    </source>
</reference>
<keyword evidence="1" id="KW-0175">Coiled coil</keyword>
<dbReference type="CDD" id="cd14688">
    <property type="entry name" value="bZIP_YAP"/>
    <property type="match status" value="1"/>
</dbReference>
<dbReference type="PROSITE" id="PS00036">
    <property type="entry name" value="BZIP_BASIC"/>
    <property type="match status" value="1"/>
</dbReference>
<dbReference type="Proteomes" id="UP000073492">
    <property type="component" value="Unassembled WGS sequence"/>
</dbReference>
<name>A0A139I5X9_9PEZI</name>
<evidence type="ECO:0000313" key="5">
    <source>
        <dbReference type="Proteomes" id="UP000073492"/>
    </source>
</evidence>
<comment type="caution">
    <text evidence="4">The sequence shown here is derived from an EMBL/GenBank/DDBJ whole genome shotgun (WGS) entry which is preliminary data.</text>
</comment>
<proteinExistence type="predicted"/>
<protein>
    <recommendedName>
        <fullName evidence="3">BZIP domain-containing protein</fullName>
    </recommendedName>
</protein>
<evidence type="ECO:0000259" key="3">
    <source>
        <dbReference type="PROSITE" id="PS00036"/>
    </source>
</evidence>
<feature type="compositionally biased region" description="Polar residues" evidence="2">
    <location>
        <begin position="360"/>
        <end position="386"/>
    </location>
</feature>
<feature type="region of interest" description="Disordered" evidence="2">
    <location>
        <begin position="360"/>
        <end position="390"/>
    </location>
</feature>
<evidence type="ECO:0000256" key="1">
    <source>
        <dbReference type="SAM" id="Coils"/>
    </source>
</evidence>
<feature type="domain" description="BZIP" evidence="3">
    <location>
        <begin position="114"/>
        <end position="129"/>
    </location>
</feature>
<dbReference type="EMBL" id="LFZO01000283">
    <property type="protein sequence ID" value="KXT10163.1"/>
    <property type="molecule type" value="Genomic_DNA"/>
</dbReference>
<dbReference type="OrthoDB" id="5374328at2759"/>
<dbReference type="STRING" id="113226.A0A139I5X9"/>
<feature type="compositionally biased region" description="Basic and acidic residues" evidence="2">
    <location>
        <begin position="106"/>
        <end position="116"/>
    </location>
</feature>
<organism evidence="4 5">
    <name type="scientific">Pseudocercospora musae</name>
    <dbReference type="NCBI Taxonomy" id="113226"/>
    <lineage>
        <taxon>Eukaryota</taxon>
        <taxon>Fungi</taxon>
        <taxon>Dikarya</taxon>
        <taxon>Ascomycota</taxon>
        <taxon>Pezizomycotina</taxon>
        <taxon>Dothideomycetes</taxon>
        <taxon>Dothideomycetidae</taxon>
        <taxon>Mycosphaerellales</taxon>
        <taxon>Mycosphaerellaceae</taxon>
        <taxon>Pseudocercospora</taxon>
    </lineage>
</organism>
<evidence type="ECO:0000313" key="4">
    <source>
        <dbReference type="EMBL" id="KXT10163.1"/>
    </source>
</evidence>
<feature type="compositionally biased region" description="Polar residues" evidence="2">
    <location>
        <begin position="1"/>
        <end position="11"/>
    </location>
</feature>